<keyword evidence="2" id="KW-0255">Endonuclease</keyword>
<reference evidence="2 3" key="1">
    <citation type="submission" date="2019-04" db="EMBL/GenBank/DDBJ databases">
        <title>Complete genome sequence of Agrobacterium tumefaciens CFBP5877.</title>
        <authorList>
            <person name="Huang Y.-Y."/>
            <person name="Chiang H.-Y."/>
            <person name="Chou L."/>
            <person name="Lai E.-M."/>
            <person name="Kuo C.-H."/>
        </authorList>
    </citation>
    <scope>NUCLEOTIDE SEQUENCE [LARGE SCALE GENOMIC DNA]</scope>
    <source>
        <strain evidence="2 3">CFBP5877</strain>
    </source>
</reference>
<dbReference type="GO" id="GO:0004519">
    <property type="term" value="F:endonuclease activity"/>
    <property type="evidence" value="ECO:0007669"/>
    <property type="project" value="UniProtKB-KW"/>
</dbReference>
<feature type="domain" description="HNH endonuclease 5" evidence="1">
    <location>
        <begin position="10"/>
        <end position="55"/>
    </location>
</feature>
<evidence type="ECO:0000259" key="1">
    <source>
        <dbReference type="Pfam" id="PF14279"/>
    </source>
</evidence>
<dbReference type="InterPro" id="IPR029471">
    <property type="entry name" value="HNH_5"/>
</dbReference>
<keyword evidence="2" id="KW-0378">Hydrolase</keyword>
<gene>
    <name evidence="2" type="ORF">CFBP5877_18835</name>
</gene>
<dbReference type="RefSeq" id="WP_137066434.1">
    <property type="nucleotide sequence ID" value="NZ_CP039898.1"/>
</dbReference>
<accession>A0AAE6EGS2</accession>
<name>A0AAE6EGS2_AGRTU</name>
<protein>
    <submittedName>
        <fullName evidence="2">HNH endonuclease</fullName>
    </submittedName>
</protein>
<proteinExistence type="predicted"/>
<dbReference type="Proteomes" id="UP000298579">
    <property type="component" value="Chromosome linear"/>
</dbReference>
<dbReference type="EMBL" id="CP039898">
    <property type="protein sequence ID" value="QCL81198.1"/>
    <property type="molecule type" value="Genomic_DNA"/>
</dbReference>
<organism evidence="2 3">
    <name type="scientific">Agrobacterium tumefaciens</name>
    <dbReference type="NCBI Taxonomy" id="358"/>
    <lineage>
        <taxon>Bacteria</taxon>
        <taxon>Pseudomonadati</taxon>
        <taxon>Pseudomonadota</taxon>
        <taxon>Alphaproteobacteria</taxon>
        <taxon>Hyphomicrobiales</taxon>
        <taxon>Rhizobiaceae</taxon>
        <taxon>Rhizobium/Agrobacterium group</taxon>
        <taxon>Agrobacterium</taxon>
        <taxon>Agrobacterium tumefaciens complex</taxon>
    </lineage>
</organism>
<dbReference type="AlphaFoldDB" id="A0AAE6EGS2"/>
<sequence length="332" mass="37620">MKSARPPIKCIFCLEVKQPSKEHIFPEAIGGKLSVFTVCTDCNNWLGGKIDSHLTSLPSVQVRRAQLGIAGKRGGIPHGFEILTGRSFIHDENGGRQAAWVTYDRKKNATSFKLEPTITEHKNDEGQTVVQFSGDPSDLPKLMQKLQAMRRREGLRPLTDEELEKISREAVASEFTSPLVERTIKIDVFGVCLAFAKIAYELAFHWFGGEFSEDPYAEIFREAVRMEEADNLVAHIHLLDQKDVVRIHEMWRRDQEWHIAFATYMEGHTIVFITIFDSVGAAIKISQRNWLAPSRAMKSFVAQNSQTGEVYEANLPEEFSKMKRVNAASKPR</sequence>
<dbReference type="Pfam" id="PF14279">
    <property type="entry name" value="HNH_5"/>
    <property type="match status" value="1"/>
</dbReference>
<keyword evidence="2" id="KW-0540">Nuclease</keyword>
<evidence type="ECO:0000313" key="2">
    <source>
        <dbReference type="EMBL" id="QCL81198.1"/>
    </source>
</evidence>
<evidence type="ECO:0000313" key="3">
    <source>
        <dbReference type="Proteomes" id="UP000298579"/>
    </source>
</evidence>